<dbReference type="EMBL" id="CM034395">
    <property type="protein sequence ID" value="KAJ0178736.1"/>
    <property type="molecule type" value="Genomic_DNA"/>
</dbReference>
<comment type="caution">
    <text evidence="1">The sequence shown here is derived from an EMBL/GenBank/DDBJ whole genome shotgun (WGS) entry which is preliminary data.</text>
</comment>
<dbReference type="Proteomes" id="UP000824533">
    <property type="component" value="Linkage Group LG09"/>
</dbReference>
<keyword evidence="2" id="KW-1185">Reference proteome</keyword>
<protein>
    <submittedName>
        <fullName evidence="1">Uncharacterized protein</fullName>
    </submittedName>
</protein>
<proteinExistence type="predicted"/>
<accession>A0ACC1D4G2</accession>
<reference evidence="1 2" key="1">
    <citation type="journal article" date="2021" name="Front. Genet.">
        <title>Chromosome-Level Genome Assembly Reveals Significant Gene Expansion in the Toll and IMD Signaling Pathways of Dendrolimus kikuchii.</title>
        <authorList>
            <person name="Zhou J."/>
            <person name="Wu P."/>
            <person name="Xiong Z."/>
            <person name="Liu N."/>
            <person name="Zhao N."/>
            <person name="Ji M."/>
            <person name="Qiu Y."/>
            <person name="Yang B."/>
        </authorList>
    </citation>
    <scope>NUCLEOTIDE SEQUENCE [LARGE SCALE GENOMIC DNA]</scope>
    <source>
        <strain evidence="1">Ann1</strain>
    </source>
</reference>
<organism evidence="1 2">
    <name type="scientific">Dendrolimus kikuchii</name>
    <dbReference type="NCBI Taxonomy" id="765133"/>
    <lineage>
        <taxon>Eukaryota</taxon>
        <taxon>Metazoa</taxon>
        <taxon>Ecdysozoa</taxon>
        <taxon>Arthropoda</taxon>
        <taxon>Hexapoda</taxon>
        <taxon>Insecta</taxon>
        <taxon>Pterygota</taxon>
        <taxon>Neoptera</taxon>
        <taxon>Endopterygota</taxon>
        <taxon>Lepidoptera</taxon>
        <taxon>Glossata</taxon>
        <taxon>Ditrysia</taxon>
        <taxon>Bombycoidea</taxon>
        <taxon>Lasiocampidae</taxon>
        <taxon>Dendrolimus</taxon>
    </lineage>
</organism>
<sequence length="272" mass="31255">MDASKLSSTDAVAVPPNCCEELQVDQKELDNFRAVKADRIYAEQVIENDKEITPEIIESNELKLKQRIAQCKSVIQSLKSELNEEKAKLEIEVKMKQSKLDASKVPSSYFGYGHVIPTDIQLDDFPYSSCMYSTTVDDKLSCDENLVEYEKQLQKYQNTLNIAQNEKKNAIRKQMLAKAYKLKLLEVENQCNIELLRVKQSLQCLEPLKMIASKWKTNTDDIYDVNNFEFISRYPELIANSGSDVNSYKEEFENTISEKPNKGNKDDTVSYE</sequence>
<gene>
    <name evidence="1" type="ORF">K1T71_005511</name>
</gene>
<name>A0ACC1D4G2_9NEOP</name>
<evidence type="ECO:0000313" key="1">
    <source>
        <dbReference type="EMBL" id="KAJ0178736.1"/>
    </source>
</evidence>
<evidence type="ECO:0000313" key="2">
    <source>
        <dbReference type="Proteomes" id="UP000824533"/>
    </source>
</evidence>